<dbReference type="EMBL" id="JAENIL010000007">
    <property type="protein sequence ID" value="MBK1876161.1"/>
    <property type="molecule type" value="Genomic_DNA"/>
</dbReference>
<comment type="caution">
    <text evidence="9">The sequence shown here is derived from an EMBL/GenBank/DDBJ whole genome shotgun (WGS) entry which is preliminary data.</text>
</comment>
<dbReference type="InterPro" id="IPR020058">
    <property type="entry name" value="Glu/Gln-tRNA-synth_Ib_cat-dom"/>
</dbReference>
<comment type="similarity">
    <text evidence="7">Belongs to the class-I aminoacyl-tRNA synthetase family.</text>
</comment>
<feature type="domain" description="Glutamyl/glutaminyl-tRNA synthetase class Ib catalytic" evidence="8">
    <location>
        <begin position="10"/>
        <end position="267"/>
    </location>
</feature>
<dbReference type="InterPro" id="IPR049940">
    <property type="entry name" value="GluQ/Sye"/>
</dbReference>
<protein>
    <submittedName>
        <fullName evidence="9">tRNA glutamyl-Q(34) synthetase GluQRS</fullName>
        <ecNumber evidence="9">6.1.1.-</ecNumber>
    </submittedName>
</protein>
<keyword evidence="1 7" id="KW-0436">Ligase</keyword>
<name>A0A934RTM4_9BACT</name>
<evidence type="ECO:0000313" key="10">
    <source>
        <dbReference type="Proteomes" id="UP000617628"/>
    </source>
</evidence>
<evidence type="ECO:0000256" key="3">
    <source>
        <dbReference type="ARBA" id="ARBA00022741"/>
    </source>
</evidence>
<dbReference type="GO" id="GO:0006424">
    <property type="term" value="P:glutamyl-tRNA aminoacylation"/>
    <property type="evidence" value="ECO:0007669"/>
    <property type="project" value="TreeGrafter"/>
</dbReference>
<gene>
    <name evidence="9" type="primary">gluQRS</name>
    <name evidence="9" type="ORF">JIN87_04730</name>
</gene>
<dbReference type="InterPro" id="IPR000924">
    <property type="entry name" value="Glu/Gln-tRNA-synth"/>
</dbReference>
<keyword evidence="3 7" id="KW-0547">Nucleotide-binding</keyword>
<evidence type="ECO:0000256" key="5">
    <source>
        <dbReference type="ARBA" id="ARBA00022840"/>
    </source>
</evidence>
<evidence type="ECO:0000256" key="7">
    <source>
        <dbReference type="RuleBase" id="RU363037"/>
    </source>
</evidence>
<dbReference type="Proteomes" id="UP000617628">
    <property type="component" value="Unassembled WGS sequence"/>
</dbReference>
<organism evidence="9 10">
    <name type="scientific">Pelagicoccus mobilis</name>
    <dbReference type="NCBI Taxonomy" id="415221"/>
    <lineage>
        <taxon>Bacteria</taxon>
        <taxon>Pseudomonadati</taxon>
        <taxon>Verrucomicrobiota</taxon>
        <taxon>Opitutia</taxon>
        <taxon>Puniceicoccales</taxon>
        <taxon>Pelagicoccaceae</taxon>
        <taxon>Pelagicoccus</taxon>
    </lineage>
</organism>
<dbReference type="PRINTS" id="PR00987">
    <property type="entry name" value="TRNASYNTHGLU"/>
</dbReference>
<dbReference type="PROSITE" id="PS00178">
    <property type="entry name" value="AA_TRNA_LIGASE_I"/>
    <property type="match status" value="1"/>
</dbReference>
<evidence type="ECO:0000256" key="1">
    <source>
        <dbReference type="ARBA" id="ARBA00022598"/>
    </source>
</evidence>
<dbReference type="GO" id="GO:0005524">
    <property type="term" value="F:ATP binding"/>
    <property type="evidence" value="ECO:0007669"/>
    <property type="project" value="UniProtKB-KW"/>
</dbReference>
<dbReference type="GO" id="GO:0004818">
    <property type="term" value="F:glutamate-tRNA ligase activity"/>
    <property type="evidence" value="ECO:0007669"/>
    <property type="project" value="TreeGrafter"/>
</dbReference>
<keyword evidence="6 7" id="KW-0030">Aminoacyl-tRNA synthetase</keyword>
<keyword evidence="4" id="KW-0862">Zinc</keyword>
<keyword evidence="5 7" id="KW-0067">ATP-binding</keyword>
<dbReference type="Pfam" id="PF00749">
    <property type="entry name" value="tRNA-synt_1c"/>
    <property type="match status" value="1"/>
</dbReference>
<evidence type="ECO:0000256" key="4">
    <source>
        <dbReference type="ARBA" id="ARBA00022833"/>
    </source>
</evidence>
<dbReference type="SUPFAM" id="SSF52374">
    <property type="entry name" value="Nucleotidylyl transferase"/>
    <property type="match status" value="1"/>
</dbReference>
<keyword evidence="7" id="KW-0648">Protein biosynthesis</keyword>
<dbReference type="PANTHER" id="PTHR43311:SF1">
    <property type="entry name" value="GLUTAMYL-Q TRNA(ASP) SYNTHETASE"/>
    <property type="match status" value="1"/>
</dbReference>
<dbReference type="PANTHER" id="PTHR43311">
    <property type="entry name" value="GLUTAMATE--TRNA LIGASE"/>
    <property type="match status" value="1"/>
</dbReference>
<accession>A0A934RTM4</accession>
<dbReference type="GO" id="GO:0005829">
    <property type="term" value="C:cytosol"/>
    <property type="evidence" value="ECO:0007669"/>
    <property type="project" value="TreeGrafter"/>
</dbReference>
<dbReference type="InterPro" id="IPR014729">
    <property type="entry name" value="Rossmann-like_a/b/a_fold"/>
</dbReference>
<dbReference type="AlphaFoldDB" id="A0A934RTM4"/>
<dbReference type="NCBIfam" id="NF004315">
    <property type="entry name" value="PRK05710.1-4"/>
    <property type="match status" value="1"/>
</dbReference>
<dbReference type="InterPro" id="IPR001412">
    <property type="entry name" value="aa-tRNA-synth_I_CS"/>
</dbReference>
<evidence type="ECO:0000313" key="9">
    <source>
        <dbReference type="EMBL" id="MBK1876161.1"/>
    </source>
</evidence>
<sequence>MNSAANYVGRVAPTPTGYMHLGHACTFLQAQRRAKDAGGKLLLRIEDLDQARCKSDFVDALEEDLAWAGLNWEGEVVKQSERLDWFREVLGRLRKAGVVYPCSCSRKDVAEAVRAPHVEGGELIYPGTCRQREDAFQSEADALAINWRFRVPDGETIWFVDGRMGEQSFVAGVDFGDFLVWRKDGFPSYELAVVADDVAQKVTEVVRGADLLMSTARQLLLYAALGEVAPAFYHCALILDTEGRRLAKRAGALGLREMRAAGVLPEELEGMGRR</sequence>
<reference evidence="9" key="1">
    <citation type="submission" date="2021-01" db="EMBL/GenBank/DDBJ databases">
        <title>Modified the classification status of verrucomicrobia.</title>
        <authorList>
            <person name="Feng X."/>
        </authorList>
    </citation>
    <scope>NUCLEOTIDE SEQUENCE</scope>
    <source>
        <strain evidence="9">KCTC 13126</strain>
    </source>
</reference>
<proteinExistence type="inferred from homology"/>
<evidence type="ECO:0000259" key="8">
    <source>
        <dbReference type="Pfam" id="PF00749"/>
    </source>
</evidence>
<keyword evidence="2" id="KW-0479">Metal-binding</keyword>
<keyword evidence="10" id="KW-1185">Reference proteome</keyword>
<dbReference type="EC" id="6.1.1.-" evidence="9"/>
<dbReference type="RefSeq" id="WP_200354378.1">
    <property type="nucleotide sequence ID" value="NZ_JAENIL010000007.1"/>
</dbReference>
<evidence type="ECO:0000256" key="2">
    <source>
        <dbReference type="ARBA" id="ARBA00022723"/>
    </source>
</evidence>
<evidence type="ECO:0000256" key="6">
    <source>
        <dbReference type="ARBA" id="ARBA00023146"/>
    </source>
</evidence>
<dbReference type="Gene3D" id="3.40.50.620">
    <property type="entry name" value="HUPs"/>
    <property type="match status" value="1"/>
</dbReference>